<dbReference type="GO" id="GO:0003677">
    <property type="term" value="F:DNA binding"/>
    <property type="evidence" value="ECO:0007669"/>
    <property type="project" value="UniProtKB-KW"/>
</dbReference>
<dbReference type="GO" id="GO:0003700">
    <property type="term" value="F:DNA-binding transcription factor activity"/>
    <property type="evidence" value="ECO:0007669"/>
    <property type="project" value="TreeGrafter"/>
</dbReference>
<dbReference type="Pfam" id="PF09339">
    <property type="entry name" value="HTH_IclR"/>
    <property type="match status" value="1"/>
</dbReference>
<evidence type="ECO:0000313" key="7">
    <source>
        <dbReference type="Proteomes" id="UP000277294"/>
    </source>
</evidence>
<keyword evidence="3" id="KW-0804">Transcription</keyword>
<dbReference type="Gene3D" id="3.30.450.40">
    <property type="match status" value="1"/>
</dbReference>
<dbReference type="InterPro" id="IPR005471">
    <property type="entry name" value="Tscrpt_reg_IclR_N"/>
</dbReference>
<dbReference type="Pfam" id="PF01614">
    <property type="entry name" value="IclR_C"/>
    <property type="match status" value="1"/>
</dbReference>
<dbReference type="PROSITE" id="PS51077">
    <property type="entry name" value="HTH_ICLR"/>
    <property type="match status" value="1"/>
</dbReference>
<evidence type="ECO:0000259" key="5">
    <source>
        <dbReference type="PROSITE" id="PS51078"/>
    </source>
</evidence>
<dbReference type="SUPFAM" id="SSF55781">
    <property type="entry name" value="GAF domain-like"/>
    <property type="match status" value="1"/>
</dbReference>
<dbReference type="Proteomes" id="UP000277294">
    <property type="component" value="Unassembled WGS sequence"/>
</dbReference>
<accession>A0A3P4B453</accession>
<proteinExistence type="predicted"/>
<reference evidence="6 7" key="1">
    <citation type="submission" date="2018-10" db="EMBL/GenBank/DDBJ databases">
        <authorList>
            <person name="Criscuolo A."/>
        </authorList>
    </citation>
    <scope>NUCLEOTIDE SEQUENCE [LARGE SCALE GENOMIC DNA]</scope>
    <source>
        <strain evidence="6">DnA1</strain>
    </source>
</reference>
<dbReference type="InterPro" id="IPR036390">
    <property type="entry name" value="WH_DNA-bd_sf"/>
</dbReference>
<dbReference type="PROSITE" id="PS51078">
    <property type="entry name" value="ICLR_ED"/>
    <property type="match status" value="1"/>
</dbReference>
<evidence type="ECO:0000256" key="1">
    <source>
        <dbReference type="ARBA" id="ARBA00023015"/>
    </source>
</evidence>
<evidence type="ECO:0000313" key="6">
    <source>
        <dbReference type="EMBL" id="VCU70460.1"/>
    </source>
</evidence>
<feature type="domain" description="HTH iclR-type" evidence="4">
    <location>
        <begin position="18"/>
        <end position="80"/>
    </location>
</feature>
<dbReference type="InterPro" id="IPR036388">
    <property type="entry name" value="WH-like_DNA-bd_sf"/>
</dbReference>
<keyword evidence="1" id="KW-0805">Transcription regulation</keyword>
<dbReference type="SMART" id="SM00346">
    <property type="entry name" value="HTH_ICLR"/>
    <property type="match status" value="1"/>
</dbReference>
<keyword evidence="7" id="KW-1185">Reference proteome</keyword>
<evidence type="ECO:0000256" key="2">
    <source>
        <dbReference type="ARBA" id="ARBA00023125"/>
    </source>
</evidence>
<organism evidence="6 7">
    <name type="scientific">Pigmentiphaga humi</name>
    <dbReference type="NCBI Taxonomy" id="2478468"/>
    <lineage>
        <taxon>Bacteria</taxon>
        <taxon>Pseudomonadati</taxon>
        <taxon>Pseudomonadota</taxon>
        <taxon>Betaproteobacteria</taxon>
        <taxon>Burkholderiales</taxon>
        <taxon>Alcaligenaceae</taxon>
        <taxon>Pigmentiphaga</taxon>
    </lineage>
</organism>
<dbReference type="RefSeq" id="WP_124079978.1">
    <property type="nucleotide sequence ID" value="NZ_UWPJ01000019.1"/>
</dbReference>
<dbReference type="EMBL" id="UWPJ01000019">
    <property type="protein sequence ID" value="VCU70460.1"/>
    <property type="molecule type" value="Genomic_DNA"/>
</dbReference>
<feature type="domain" description="IclR-ED" evidence="5">
    <location>
        <begin position="81"/>
        <end position="265"/>
    </location>
</feature>
<dbReference type="PANTHER" id="PTHR30136">
    <property type="entry name" value="HELIX-TURN-HELIX TRANSCRIPTIONAL REGULATOR, ICLR FAMILY"/>
    <property type="match status" value="1"/>
</dbReference>
<keyword evidence="2" id="KW-0238">DNA-binding</keyword>
<dbReference type="AlphaFoldDB" id="A0A3P4B453"/>
<dbReference type="SUPFAM" id="SSF46785">
    <property type="entry name" value="Winged helix' DNA-binding domain"/>
    <property type="match status" value="1"/>
</dbReference>
<protein>
    <submittedName>
        <fullName evidence="6">Acetate operon repressor</fullName>
    </submittedName>
</protein>
<evidence type="ECO:0000259" key="4">
    <source>
        <dbReference type="PROSITE" id="PS51077"/>
    </source>
</evidence>
<gene>
    <name evidence="6" type="primary">iclR_3</name>
    <name evidence="6" type="ORF">PIGHUM_02532</name>
</gene>
<evidence type="ECO:0000256" key="3">
    <source>
        <dbReference type="ARBA" id="ARBA00023163"/>
    </source>
</evidence>
<sequence length="268" mass="28212">MIPKQDKDSPPPSADAGSGTVSRALHLLTVLADAGGSVTVKHVADQMRLAPSTAHRLLQLLKKEGFVDTAAESRQYTIGAEFYRVAARVAGTVSPPTIAQPTLEAIANAFDETVVFGLYLPTERSLSFAARADGQQKLKYQIDMHRPLSLVWGASGKAVLAFLPEGQAREILAREGPSPASGLRPPAWEVLSAELAAIRCRGYAVSESEKLLDARGIAAPVFGPGGIVGCVCLTSPKSRMPHASIEAIGQDIAARSLALSRTLGAKLP</sequence>
<dbReference type="InterPro" id="IPR029016">
    <property type="entry name" value="GAF-like_dom_sf"/>
</dbReference>
<name>A0A3P4B453_9BURK</name>
<dbReference type="PANTHER" id="PTHR30136:SF24">
    <property type="entry name" value="HTH-TYPE TRANSCRIPTIONAL REPRESSOR ALLR"/>
    <property type="match status" value="1"/>
</dbReference>
<dbReference type="GO" id="GO:0045892">
    <property type="term" value="P:negative regulation of DNA-templated transcription"/>
    <property type="evidence" value="ECO:0007669"/>
    <property type="project" value="TreeGrafter"/>
</dbReference>
<dbReference type="InterPro" id="IPR014757">
    <property type="entry name" value="Tscrpt_reg_IclR_C"/>
</dbReference>
<dbReference type="OrthoDB" id="6687062at2"/>
<dbReference type="InterPro" id="IPR050707">
    <property type="entry name" value="HTH_MetabolicPath_Reg"/>
</dbReference>
<dbReference type="Gene3D" id="1.10.10.10">
    <property type="entry name" value="Winged helix-like DNA-binding domain superfamily/Winged helix DNA-binding domain"/>
    <property type="match status" value="1"/>
</dbReference>